<dbReference type="Pfam" id="PF07679">
    <property type="entry name" value="I-set"/>
    <property type="match status" value="1"/>
</dbReference>
<protein>
    <recommendedName>
        <fullName evidence="1">Ig-like domain-containing protein</fullName>
    </recommendedName>
</protein>
<dbReference type="PROSITE" id="PS50835">
    <property type="entry name" value="IG_LIKE"/>
    <property type="match status" value="1"/>
</dbReference>
<dbReference type="EMBL" id="CAAALY010025724">
    <property type="protein sequence ID" value="VEL15744.1"/>
    <property type="molecule type" value="Genomic_DNA"/>
</dbReference>
<dbReference type="Proteomes" id="UP000784294">
    <property type="component" value="Unassembled WGS sequence"/>
</dbReference>
<dbReference type="CDD" id="cd00096">
    <property type="entry name" value="Ig"/>
    <property type="match status" value="1"/>
</dbReference>
<keyword evidence="3" id="KW-1185">Reference proteome</keyword>
<organism evidence="2 3">
    <name type="scientific">Protopolystoma xenopodis</name>
    <dbReference type="NCBI Taxonomy" id="117903"/>
    <lineage>
        <taxon>Eukaryota</taxon>
        <taxon>Metazoa</taxon>
        <taxon>Spiralia</taxon>
        <taxon>Lophotrochozoa</taxon>
        <taxon>Platyhelminthes</taxon>
        <taxon>Monogenea</taxon>
        <taxon>Polyopisthocotylea</taxon>
        <taxon>Polystomatidea</taxon>
        <taxon>Polystomatidae</taxon>
        <taxon>Protopolystoma</taxon>
    </lineage>
</organism>
<dbReference type="InterPro" id="IPR013783">
    <property type="entry name" value="Ig-like_fold"/>
</dbReference>
<dbReference type="InterPro" id="IPR007110">
    <property type="entry name" value="Ig-like_dom"/>
</dbReference>
<dbReference type="InterPro" id="IPR036179">
    <property type="entry name" value="Ig-like_dom_sf"/>
</dbReference>
<proteinExistence type="predicted"/>
<sequence>MKPVTVAWQLNGQDLVTSEKTETSYIEETGLAHLIIRRASHMDSGEYTCLVTGDIIEPISGRRISRTIISSSSVLIEQFRIIS</sequence>
<dbReference type="InterPro" id="IPR013098">
    <property type="entry name" value="Ig_I-set"/>
</dbReference>
<evidence type="ECO:0000313" key="2">
    <source>
        <dbReference type="EMBL" id="VEL15744.1"/>
    </source>
</evidence>
<comment type="caution">
    <text evidence="2">The sequence shown here is derived from an EMBL/GenBank/DDBJ whole genome shotgun (WGS) entry which is preliminary data.</text>
</comment>
<reference evidence="2" key="1">
    <citation type="submission" date="2018-11" db="EMBL/GenBank/DDBJ databases">
        <authorList>
            <consortium name="Pathogen Informatics"/>
        </authorList>
    </citation>
    <scope>NUCLEOTIDE SEQUENCE</scope>
</reference>
<dbReference type="OrthoDB" id="6159398at2759"/>
<accession>A0A448WMS7</accession>
<gene>
    <name evidence="2" type="ORF">PXEA_LOCUS9184</name>
</gene>
<dbReference type="SUPFAM" id="SSF48726">
    <property type="entry name" value="Immunoglobulin"/>
    <property type="match status" value="1"/>
</dbReference>
<name>A0A448WMS7_9PLAT</name>
<dbReference type="AlphaFoldDB" id="A0A448WMS7"/>
<evidence type="ECO:0000313" key="3">
    <source>
        <dbReference type="Proteomes" id="UP000784294"/>
    </source>
</evidence>
<feature type="domain" description="Ig-like" evidence="1">
    <location>
        <begin position="1"/>
        <end position="65"/>
    </location>
</feature>
<evidence type="ECO:0000259" key="1">
    <source>
        <dbReference type="PROSITE" id="PS50835"/>
    </source>
</evidence>
<dbReference type="Gene3D" id="2.60.40.10">
    <property type="entry name" value="Immunoglobulins"/>
    <property type="match status" value="1"/>
</dbReference>